<dbReference type="EMBL" id="FNVR01000007">
    <property type="protein sequence ID" value="SEF89336.1"/>
    <property type="molecule type" value="Genomic_DNA"/>
</dbReference>
<dbReference type="OrthoDB" id="826068at2"/>
<reference evidence="2" key="1">
    <citation type="submission" date="2016-10" db="EMBL/GenBank/DDBJ databases">
        <authorList>
            <person name="Varghese N."/>
            <person name="Submissions S."/>
        </authorList>
    </citation>
    <scope>NUCLEOTIDE SEQUENCE [LARGE SCALE GENOMIC DNA]</scope>
    <source>
        <strain evidence="2">DSM 17298</strain>
    </source>
</reference>
<gene>
    <name evidence="1" type="ORF">SAMN03080598_01794</name>
</gene>
<dbReference type="AlphaFoldDB" id="A0A1H5VQP6"/>
<dbReference type="Proteomes" id="UP000236736">
    <property type="component" value="Unassembled WGS sequence"/>
</dbReference>
<protein>
    <submittedName>
        <fullName evidence="1">Uncharacterized protein</fullName>
    </submittedName>
</protein>
<accession>A0A1H5VQP6</accession>
<dbReference type="RefSeq" id="WP_103924465.1">
    <property type="nucleotide sequence ID" value="NZ_BBFN01000004.1"/>
</dbReference>
<sequence length="127" mass="14581">MEIKLTEKELQFLVDTASEAGVSLEITGQDKFIIHHPKATISGEILGFTDRTIVIGYSLGFWKNLVVNWLFKFEREGIIWNKKQRRFEINPFSFLPEKEKLATADFSIRGISMDPGSLQIQLHITPE</sequence>
<name>A0A1H5VQP6_9BACT</name>
<evidence type="ECO:0000313" key="2">
    <source>
        <dbReference type="Proteomes" id="UP000236736"/>
    </source>
</evidence>
<keyword evidence="2" id="KW-1185">Reference proteome</keyword>
<evidence type="ECO:0000313" key="1">
    <source>
        <dbReference type="EMBL" id="SEF89336.1"/>
    </source>
</evidence>
<proteinExistence type="predicted"/>
<organism evidence="1 2">
    <name type="scientific">Algoriphagus boritolerans DSM 17298 = JCM 18970</name>
    <dbReference type="NCBI Taxonomy" id="1120964"/>
    <lineage>
        <taxon>Bacteria</taxon>
        <taxon>Pseudomonadati</taxon>
        <taxon>Bacteroidota</taxon>
        <taxon>Cytophagia</taxon>
        <taxon>Cytophagales</taxon>
        <taxon>Cyclobacteriaceae</taxon>
        <taxon>Algoriphagus</taxon>
    </lineage>
</organism>